<organism evidence="3 4">
    <name type="scientific">Uncinocarpus reesii (strain UAMH 1704)</name>
    <dbReference type="NCBI Taxonomy" id="336963"/>
    <lineage>
        <taxon>Eukaryota</taxon>
        <taxon>Fungi</taxon>
        <taxon>Dikarya</taxon>
        <taxon>Ascomycota</taxon>
        <taxon>Pezizomycotina</taxon>
        <taxon>Eurotiomycetes</taxon>
        <taxon>Eurotiomycetidae</taxon>
        <taxon>Onygenales</taxon>
        <taxon>Onygenaceae</taxon>
        <taxon>Uncinocarpus</taxon>
    </lineage>
</organism>
<keyword evidence="4" id="KW-1185">Reference proteome</keyword>
<dbReference type="VEuPathDB" id="FungiDB:UREG_07172"/>
<reference evidence="4" key="1">
    <citation type="journal article" date="2009" name="Genome Res.">
        <title>Comparative genomic analyses of the human fungal pathogens Coccidioides and their relatives.</title>
        <authorList>
            <person name="Sharpton T.J."/>
            <person name="Stajich J.E."/>
            <person name="Rounsley S.D."/>
            <person name="Gardner M.J."/>
            <person name="Wortman J.R."/>
            <person name="Jordar V.S."/>
            <person name="Maiti R."/>
            <person name="Kodira C.D."/>
            <person name="Neafsey D.E."/>
            <person name="Zeng Q."/>
            <person name="Hung C.-Y."/>
            <person name="McMahan C."/>
            <person name="Muszewska A."/>
            <person name="Grynberg M."/>
            <person name="Mandel M.A."/>
            <person name="Kellner E.M."/>
            <person name="Barker B.M."/>
            <person name="Galgiani J.N."/>
            <person name="Orbach M.J."/>
            <person name="Kirkland T.N."/>
            <person name="Cole G.T."/>
            <person name="Henn M.R."/>
            <person name="Birren B.W."/>
            <person name="Taylor J.W."/>
        </authorList>
    </citation>
    <scope>NUCLEOTIDE SEQUENCE [LARGE SCALE GENOMIC DNA]</scope>
    <source>
        <strain evidence="4">UAMH 1704</strain>
    </source>
</reference>
<sequence length="133" mass="14940">MLSIPNTYTGPHTSAGIVIGAVLAAAGGFILLFLILFFTVNRRAISASESVVVSESTRSRRSRAQSRPRRTPEVVDVRSSVTDSMMEEDYVEVFEEEDSIDEPPRRNRRSSGYRTVNPREYGGGHRPMREVRH</sequence>
<evidence type="ECO:0000256" key="2">
    <source>
        <dbReference type="SAM" id="Phobius"/>
    </source>
</evidence>
<feature type="transmembrane region" description="Helical" evidence="2">
    <location>
        <begin position="15"/>
        <end position="38"/>
    </location>
</feature>
<evidence type="ECO:0000313" key="4">
    <source>
        <dbReference type="Proteomes" id="UP000002058"/>
    </source>
</evidence>
<dbReference type="RefSeq" id="XP_002582399.1">
    <property type="nucleotide sequence ID" value="XM_002582353.1"/>
</dbReference>
<dbReference type="Proteomes" id="UP000002058">
    <property type="component" value="Unassembled WGS sequence"/>
</dbReference>
<evidence type="ECO:0000256" key="1">
    <source>
        <dbReference type="SAM" id="MobiDB-lite"/>
    </source>
</evidence>
<dbReference type="EMBL" id="CH476619">
    <property type="protein sequence ID" value="EEP82307.1"/>
    <property type="molecule type" value="Genomic_DNA"/>
</dbReference>
<dbReference type="AlphaFoldDB" id="C4JYC1"/>
<dbReference type="KEGG" id="ure:UREG_07172"/>
<feature type="region of interest" description="Disordered" evidence="1">
    <location>
        <begin position="49"/>
        <end position="78"/>
    </location>
</feature>
<dbReference type="InParanoid" id="C4JYC1"/>
<dbReference type="HOGENOM" id="CLU_123976_0_0_1"/>
<dbReference type="OMA" id="NTYTGPH"/>
<gene>
    <name evidence="3" type="ORF">UREG_07172</name>
</gene>
<dbReference type="OrthoDB" id="4188456at2759"/>
<keyword evidence="2" id="KW-0812">Transmembrane</keyword>
<evidence type="ECO:0000313" key="3">
    <source>
        <dbReference type="EMBL" id="EEP82307.1"/>
    </source>
</evidence>
<feature type="compositionally biased region" description="Basic residues" evidence="1">
    <location>
        <begin position="59"/>
        <end position="69"/>
    </location>
</feature>
<keyword evidence="2" id="KW-1133">Transmembrane helix</keyword>
<protein>
    <submittedName>
        <fullName evidence="3">Uncharacterized protein</fullName>
    </submittedName>
</protein>
<feature type="region of interest" description="Disordered" evidence="1">
    <location>
        <begin position="93"/>
        <end position="133"/>
    </location>
</feature>
<accession>C4JYC1</accession>
<name>C4JYC1_UNCRE</name>
<keyword evidence="2" id="KW-0472">Membrane</keyword>
<dbReference type="eggNOG" id="ENOG502SSR4">
    <property type="taxonomic scope" value="Eukaryota"/>
</dbReference>
<dbReference type="GeneID" id="8439774"/>
<proteinExistence type="predicted"/>